<evidence type="ECO:0000256" key="1">
    <source>
        <dbReference type="ARBA" id="ARBA00001974"/>
    </source>
</evidence>
<dbReference type="GO" id="GO:0004497">
    <property type="term" value="F:monooxygenase activity"/>
    <property type="evidence" value="ECO:0007669"/>
    <property type="project" value="UniProtKB-KW"/>
</dbReference>
<comment type="similarity">
    <text evidence="3">Belongs to the UbiH/COQ6 family.</text>
</comment>
<evidence type="ECO:0000256" key="3">
    <source>
        <dbReference type="ARBA" id="ARBA00005349"/>
    </source>
</evidence>
<dbReference type="GO" id="GO:0006744">
    <property type="term" value="P:ubiquinone biosynthetic process"/>
    <property type="evidence" value="ECO:0007669"/>
    <property type="project" value="UniProtKB-UniPathway"/>
</dbReference>
<keyword evidence="4" id="KW-0285">Flavoprotein</keyword>
<evidence type="ECO:0000256" key="7">
    <source>
        <dbReference type="ARBA" id="ARBA00023033"/>
    </source>
</evidence>
<dbReference type="AlphaFoldDB" id="A0A8D5JME4"/>
<feature type="domain" description="FAD-binding" evidence="8">
    <location>
        <begin position="8"/>
        <end position="343"/>
    </location>
</feature>
<dbReference type="InterPro" id="IPR018168">
    <property type="entry name" value="Ubi_Hdrlase_CS"/>
</dbReference>
<name>A0A8D5JME4_9PROT</name>
<dbReference type="Gene3D" id="3.50.50.60">
    <property type="entry name" value="FAD/NAD(P)-binding domain"/>
    <property type="match status" value="2"/>
</dbReference>
<dbReference type="PANTHER" id="PTHR43876">
    <property type="entry name" value="UBIQUINONE BIOSYNTHESIS MONOOXYGENASE COQ6, MITOCHONDRIAL"/>
    <property type="match status" value="1"/>
</dbReference>
<evidence type="ECO:0000256" key="4">
    <source>
        <dbReference type="ARBA" id="ARBA00022630"/>
    </source>
</evidence>
<evidence type="ECO:0000256" key="6">
    <source>
        <dbReference type="ARBA" id="ARBA00023002"/>
    </source>
</evidence>
<dbReference type="Pfam" id="PF01494">
    <property type="entry name" value="FAD_binding_3"/>
    <property type="match status" value="1"/>
</dbReference>
<evidence type="ECO:0000256" key="2">
    <source>
        <dbReference type="ARBA" id="ARBA00004749"/>
    </source>
</evidence>
<dbReference type="Proteomes" id="UP000826722">
    <property type="component" value="Chromosome"/>
</dbReference>
<dbReference type="GO" id="GO:0071949">
    <property type="term" value="F:FAD binding"/>
    <property type="evidence" value="ECO:0007669"/>
    <property type="project" value="InterPro"/>
</dbReference>
<dbReference type="InterPro" id="IPR002938">
    <property type="entry name" value="FAD-bd"/>
</dbReference>
<dbReference type="SUPFAM" id="SSF51905">
    <property type="entry name" value="FAD/NAD(P)-binding domain"/>
    <property type="match status" value="1"/>
</dbReference>
<keyword evidence="9" id="KW-0830">Ubiquinone</keyword>
<accession>A0A8D5JME4</accession>
<proteinExistence type="inferred from homology"/>
<dbReference type="InterPro" id="IPR010971">
    <property type="entry name" value="UbiH/COQ6"/>
</dbReference>
<keyword evidence="7" id="KW-0503">Monooxygenase</keyword>
<dbReference type="KEGG" id="mpau:ZMTM_20390"/>
<dbReference type="PRINTS" id="PR00420">
    <property type="entry name" value="RNGMNOXGNASE"/>
</dbReference>
<evidence type="ECO:0000259" key="8">
    <source>
        <dbReference type="Pfam" id="PF01494"/>
    </source>
</evidence>
<dbReference type="NCBIfam" id="TIGR01988">
    <property type="entry name" value="Ubi-OHases"/>
    <property type="match status" value="1"/>
</dbReference>
<comment type="cofactor">
    <cofactor evidence="1">
        <name>FAD</name>
        <dbReference type="ChEBI" id="CHEBI:57692"/>
    </cofactor>
</comment>
<gene>
    <name evidence="9" type="ORF">ZMTM_20390</name>
</gene>
<sequence>MIGLTKEFDVVIVGGGLVGSAAAIALTQQGLSVALLDRLTPVFNPPTQDDHDWDARIYAITPGNRNWLKKLGVWNTLDLSRVCPIENMQVWADSDREPLNFSSYEAHLNSLGDIIESRLLQQALWLKMQSVAVHIETGADCTSLKFSDDFAIVATSSGQLFKSKLLIAADGSNSWVRAQAGITVNRELYAQQALVANFATEQSHQNIARQWFDADGVLAWLPLPDHKISIVWSTEEAKGLSQLSPDELATKVAQAGGHCLGQLSLIGQPQVFPIAKLKAESVVEHRVVLLGDAAHQVHPLAGQGVNLGFRDVIELDNVLTKRNVKQDIGDIMLLRKYARARKADVLALESVTHGLHDLFGSSIPFVKKLRSFGLEWVNQQPTLKQYLIKQAVI</sequence>
<reference evidence="9" key="1">
    <citation type="journal article" date="2021" name="Arch. Microbiol.">
        <title>Methyloradius palustris gen. nov., sp. nov., a methanol-oxidizing bacterium isolated from snow.</title>
        <authorList>
            <person name="Miyadera T."/>
            <person name="Kojima H."/>
            <person name="Fukui M."/>
        </authorList>
    </citation>
    <scope>NUCLEOTIDE SEQUENCE</scope>
    <source>
        <strain evidence="9">Zm11</strain>
    </source>
</reference>
<dbReference type="UniPathway" id="UPA00232"/>
<dbReference type="EMBL" id="AP024110">
    <property type="protein sequence ID" value="BCM25780.1"/>
    <property type="molecule type" value="Genomic_DNA"/>
</dbReference>
<protein>
    <submittedName>
        <fullName evidence="9">Ubiquinone biosynthesis hydroxylase UbiH</fullName>
    </submittedName>
</protein>
<dbReference type="InterPro" id="IPR051205">
    <property type="entry name" value="UbiH/COQ6_monooxygenase"/>
</dbReference>
<dbReference type="PANTHER" id="PTHR43876:SF7">
    <property type="entry name" value="UBIQUINONE BIOSYNTHESIS MONOOXYGENASE COQ6, MITOCHONDRIAL"/>
    <property type="match status" value="1"/>
</dbReference>
<comment type="pathway">
    <text evidence="2">Cofactor biosynthesis; ubiquinone biosynthesis.</text>
</comment>
<dbReference type="GO" id="GO:0016705">
    <property type="term" value="F:oxidoreductase activity, acting on paired donors, with incorporation or reduction of molecular oxygen"/>
    <property type="evidence" value="ECO:0007669"/>
    <property type="project" value="InterPro"/>
</dbReference>
<organism evidence="9 10">
    <name type="scientific">Methyloradius palustris</name>
    <dbReference type="NCBI Taxonomy" id="2778876"/>
    <lineage>
        <taxon>Bacteria</taxon>
        <taxon>Pseudomonadati</taxon>
        <taxon>Pseudomonadota</taxon>
        <taxon>Betaproteobacteria</taxon>
        <taxon>Nitrosomonadales</taxon>
        <taxon>Methylophilaceae</taxon>
        <taxon>Methyloradius</taxon>
    </lineage>
</organism>
<evidence type="ECO:0000313" key="10">
    <source>
        <dbReference type="Proteomes" id="UP000826722"/>
    </source>
</evidence>
<keyword evidence="6" id="KW-0560">Oxidoreductase</keyword>
<evidence type="ECO:0000256" key="5">
    <source>
        <dbReference type="ARBA" id="ARBA00022827"/>
    </source>
</evidence>
<keyword evidence="5" id="KW-0274">FAD</keyword>
<keyword evidence="10" id="KW-1185">Reference proteome</keyword>
<dbReference type="InterPro" id="IPR036188">
    <property type="entry name" value="FAD/NAD-bd_sf"/>
</dbReference>
<evidence type="ECO:0000313" key="9">
    <source>
        <dbReference type="EMBL" id="BCM25780.1"/>
    </source>
</evidence>
<dbReference type="PROSITE" id="PS01304">
    <property type="entry name" value="UBIH"/>
    <property type="match status" value="1"/>
</dbReference>
<dbReference type="RefSeq" id="WP_221763838.1">
    <property type="nucleotide sequence ID" value="NZ_AP024110.1"/>
</dbReference>